<proteinExistence type="predicted"/>
<dbReference type="Proteomes" id="UP000019205">
    <property type="component" value="Chromosome"/>
</dbReference>
<dbReference type="OrthoDB" id="264824at2"/>
<dbReference type="eggNOG" id="ENOG502ZFV4">
    <property type="taxonomic scope" value="Bacteria"/>
</dbReference>
<reference evidence="3 4" key="1">
    <citation type="journal article" date="2007" name="Proc. Natl. Acad. Sci. U.S.A.">
        <title>Characterization of a marine gammaproteobacterium capable of aerobic anoxygenic photosynthesis.</title>
        <authorList>
            <person name="Fuchs B.M."/>
            <person name="Spring S."/>
            <person name="Teeling H."/>
            <person name="Quast C."/>
            <person name="Wulf J."/>
            <person name="Schattenhofer M."/>
            <person name="Yan S."/>
            <person name="Ferriera S."/>
            <person name="Johnson J."/>
            <person name="Glockner F.O."/>
            <person name="Amann R."/>
        </authorList>
    </citation>
    <scope>NUCLEOTIDE SEQUENCE [LARGE SCALE GENOMIC DNA]</scope>
    <source>
        <strain evidence="3">KT71</strain>
    </source>
</reference>
<dbReference type="HOGENOM" id="CLU_097554_0_0_6"/>
<evidence type="ECO:0000259" key="2">
    <source>
        <dbReference type="PROSITE" id="PS51020"/>
    </source>
</evidence>
<evidence type="ECO:0000313" key="3">
    <source>
        <dbReference type="EMBL" id="EAQ99508.1"/>
    </source>
</evidence>
<evidence type="ECO:0000313" key="4">
    <source>
        <dbReference type="Proteomes" id="UP000019205"/>
    </source>
</evidence>
<dbReference type="EMBL" id="AAOA02000001">
    <property type="protein sequence ID" value="EAQ99508.1"/>
    <property type="molecule type" value="Genomic_DNA"/>
</dbReference>
<dbReference type="NCBIfam" id="NF038123">
    <property type="entry name" value="NF038123_dom"/>
    <property type="match status" value="1"/>
</dbReference>
<feature type="domain" description="Spondin" evidence="2">
    <location>
        <begin position="1"/>
        <end position="189"/>
    </location>
</feature>
<feature type="chain" id="PRO_5002664350" evidence="1">
    <location>
        <begin position="24"/>
        <end position="236"/>
    </location>
</feature>
<dbReference type="STRING" id="314285.KT71_17601"/>
<sequence length="236" mass="24028">MKKTFGSFAVVAAITAAAAPASATQFDVEIINLTRGSYFTPFLVAAHVSDASLFTSGEPASASLQAMAEGGDISALVADVDAINATVVANPAEGLLAPGQRTSAMLNTDDAPDNTRLSIVAMILPSNDGFMGLNSIEIPTEPGRYVYSVNAYDSGTEGNDEVVGSGAPGEPGYPAPPPVLAASGSGGTGIAATAEGFVHIHRNVLGDDTLTGGSSDIDNRVHRWLNPVVRVVVTVN</sequence>
<dbReference type="RefSeq" id="WP_008295965.1">
    <property type="nucleotide sequence ID" value="NZ_CM002299.1"/>
</dbReference>
<dbReference type="InterPro" id="IPR009465">
    <property type="entry name" value="Spondin_N"/>
</dbReference>
<organism evidence="3 4">
    <name type="scientific">Congregibacter litoralis KT71</name>
    <dbReference type="NCBI Taxonomy" id="314285"/>
    <lineage>
        <taxon>Bacteria</taxon>
        <taxon>Pseudomonadati</taxon>
        <taxon>Pseudomonadota</taxon>
        <taxon>Gammaproteobacteria</taxon>
        <taxon>Cellvibrionales</taxon>
        <taxon>Halieaceae</taxon>
        <taxon>Congregibacter</taxon>
    </lineage>
</organism>
<dbReference type="PROSITE" id="PS51020">
    <property type="entry name" value="SPONDIN"/>
    <property type="match status" value="1"/>
</dbReference>
<gene>
    <name evidence="3" type="ORF">KT71_17601</name>
</gene>
<dbReference type="Pfam" id="PF06468">
    <property type="entry name" value="Spond_N"/>
    <property type="match status" value="1"/>
</dbReference>
<dbReference type="AlphaFoldDB" id="A4A485"/>
<comment type="caution">
    <text evidence="3">The sequence shown here is derived from an EMBL/GenBank/DDBJ whole genome shotgun (WGS) entry which is preliminary data.</text>
</comment>
<dbReference type="Gene3D" id="2.60.40.2130">
    <property type="entry name" value="F-spondin domain"/>
    <property type="match status" value="1"/>
</dbReference>
<reference evidence="3 4" key="2">
    <citation type="journal article" date="2009" name="PLoS ONE">
        <title>The photosynthetic apparatus and its regulation in the aerobic gammaproteobacterium Congregibacter litoralis gen. nov., sp. nov.</title>
        <authorList>
            <person name="Spring S."/>
            <person name="Lunsdorf H."/>
            <person name="Fuchs B.M."/>
            <person name="Tindall B.J."/>
        </authorList>
    </citation>
    <scope>NUCLEOTIDE SEQUENCE [LARGE SCALE GENOMIC DNA]</scope>
    <source>
        <strain evidence="3">KT71</strain>
    </source>
</reference>
<dbReference type="InterPro" id="IPR038678">
    <property type="entry name" value="Spondin_N_sf"/>
</dbReference>
<evidence type="ECO:0000256" key="1">
    <source>
        <dbReference type="SAM" id="SignalP"/>
    </source>
</evidence>
<accession>A4A485</accession>
<protein>
    <submittedName>
        <fullName evidence="3">Spondin N</fullName>
    </submittedName>
</protein>
<feature type="signal peptide" evidence="1">
    <location>
        <begin position="1"/>
        <end position="23"/>
    </location>
</feature>
<name>A4A485_9GAMM</name>
<keyword evidence="1" id="KW-0732">Signal</keyword>
<keyword evidence="4" id="KW-1185">Reference proteome</keyword>